<comment type="caution">
    <text evidence="1">The sequence shown here is derived from an EMBL/GenBank/DDBJ whole genome shotgun (WGS) entry which is preliminary data.</text>
</comment>
<dbReference type="STRING" id="52694.ACWI_10390"/>
<dbReference type="AlphaFoldDB" id="A0A1F2PJK4"/>
<evidence type="ECO:0000313" key="2">
    <source>
        <dbReference type="Proteomes" id="UP000176244"/>
    </source>
</evidence>
<proteinExistence type="predicted"/>
<dbReference type="EMBL" id="LKEU01000020">
    <property type="protein sequence ID" value="OFV71539.1"/>
    <property type="molecule type" value="Genomic_DNA"/>
</dbReference>
<gene>
    <name evidence="1" type="ORF">ACWI_10390</name>
</gene>
<protein>
    <submittedName>
        <fullName evidence="1">Uncharacterized protein</fullName>
    </submittedName>
</protein>
<dbReference type="Proteomes" id="UP000176244">
    <property type="component" value="Unassembled WGS sequence"/>
</dbReference>
<name>A0A1F2PJK4_9FIRM</name>
<evidence type="ECO:0000313" key="1">
    <source>
        <dbReference type="EMBL" id="OFV71539.1"/>
    </source>
</evidence>
<dbReference type="RefSeq" id="WP_070370379.1">
    <property type="nucleotide sequence ID" value="NZ_LKEU01000020.1"/>
</dbReference>
<accession>A0A1F2PJK4</accession>
<reference evidence="1 2" key="1">
    <citation type="submission" date="2015-09" db="EMBL/GenBank/DDBJ databases">
        <title>Genome sequence of Acetobacterium wieringae DSM 1911.</title>
        <authorList>
            <person name="Poehlein A."/>
            <person name="Bengelsdorf F.R."/>
            <person name="Schiel-Bengelsdorf B."/>
            <person name="Duerre P."/>
            <person name="Daniel R."/>
        </authorList>
    </citation>
    <scope>NUCLEOTIDE SEQUENCE [LARGE SCALE GENOMIC DNA]</scope>
    <source>
        <strain evidence="1 2">DSM 1911</strain>
    </source>
</reference>
<sequence length="105" mass="12582">MLKSKHEIEMEKKRFLIKYKDELKSFNVFKYYRDKCEGLFVFGEDDEKDFVKDLKLFGLFKIVQAQNQTIKRQSNVLKALIKELPEEKQFDFLEILGEGTDEEGY</sequence>
<organism evidence="1 2">
    <name type="scientific">Acetobacterium wieringae</name>
    <dbReference type="NCBI Taxonomy" id="52694"/>
    <lineage>
        <taxon>Bacteria</taxon>
        <taxon>Bacillati</taxon>
        <taxon>Bacillota</taxon>
        <taxon>Clostridia</taxon>
        <taxon>Eubacteriales</taxon>
        <taxon>Eubacteriaceae</taxon>
        <taxon>Acetobacterium</taxon>
    </lineage>
</organism>